<sequence length="294" mass="33157">MDGISQIGRQLLQYSPNGLPDNLYRVTYPGSQTAYSAESGLSAIDTTATFDLGTITGQYRFKLAVENQFTWSNRQPSTLISLFSSSHHALEWARKEPWRRRGRGRGQEPQDGWTLQVVETYRLEATTKLYRLRDLVRLLDVEIYGGAREHIDGAVVCMHRVPADAIRDSLTIEHSVLMDADKLQVLGSLLCPPGDVSSLLEDPSSSPPPPLPEGVVFRPRQDVTNLASVFRQGRFYRWLYAMLEPESTTPSYNPRSQQETMKARACWMVSYDLLQSLINGEIGEIECALRLSFL</sequence>
<feature type="domain" description="DUF7587" evidence="1">
    <location>
        <begin position="19"/>
        <end position="173"/>
    </location>
</feature>
<evidence type="ECO:0000313" key="2">
    <source>
        <dbReference type="EMBL" id="KAJ2906147.1"/>
    </source>
</evidence>
<dbReference type="Proteomes" id="UP001201980">
    <property type="component" value="Unassembled WGS sequence"/>
</dbReference>
<protein>
    <recommendedName>
        <fullName evidence="1">DUF7587 domain-containing protein</fullName>
    </recommendedName>
</protein>
<keyword evidence="3" id="KW-1185">Reference proteome</keyword>
<organism evidence="2 3">
    <name type="scientific">Zalerion maritima</name>
    <dbReference type="NCBI Taxonomy" id="339359"/>
    <lineage>
        <taxon>Eukaryota</taxon>
        <taxon>Fungi</taxon>
        <taxon>Dikarya</taxon>
        <taxon>Ascomycota</taxon>
        <taxon>Pezizomycotina</taxon>
        <taxon>Sordariomycetes</taxon>
        <taxon>Lulworthiomycetidae</taxon>
        <taxon>Lulworthiales</taxon>
        <taxon>Lulworthiaceae</taxon>
        <taxon>Zalerion</taxon>
    </lineage>
</organism>
<proteinExistence type="predicted"/>
<dbReference type="InterPro" id="IPR056009">
    <property type="entry name" value="DUF7587"/>
</dbReference>
<evidence type="ECO:0000313" key="3">
    <source>
        <dbReference type="Proteomes" id="UP001201980"/>
    </source>
</evidence>
<dbReference type="EMBL" id="JAKWBI020000018">
    <property type="protein sequence ID" value="KAJ2906147.1"/>
    <property type="molecule type" value="Genomic_DNA"/>
</dbReference>
<name>A0AAD5WXQ3_9PEZI</name>
<dbReference type="AlphaFoldDB" id="A0AAD5WXQ3"/>
<accession>A0AAD5WXQ3</accession>
<dbReference type="PANTHER" id="PTHR40781:SF1">
    <property type="match status" value="1"/>
</dbReference>
<dbReference type="Pfam" id="PF24494">
    <property type="entry name" value="DUF7587"/>
    <property type="match status" value="1"/>
</dbReference>
<gene>
    <name evidence="2" type="ORF">MKZ38_002862</name>
</gene>
<comment type="caution">
    <text evidence="2">The sequence shown here is derived from an EMBL/GenBank/DDBJ whole genome shotgun (WGS) entry which is preliminary data.</text>
</comment>
<dbReference type="PANTHER" id="PTHR40781">
    <property type="match status" value="1"/>
</dbReference>
<evidence type="ECO:0000259" key="1">
    <source>
        <dbReference type="Pfam" id="PF24494"/>
    </source>
</evidence>
<reference evidence="2" key="1">
    <citation type="submission" date="2022-07" db="EMBL/GenBank/DDBJ databases">
        <title>Draft genome sequence of Zalerion maritima ATCC 34329, a (micro)plastics degrading marine fungus.</title>
        <authorList>
            <person name="Paco A."/>
            <person name="Goncalves M.F.M."/>
            <person name="Rocha-Santos T.A.P."/>
            <person name="Alves A."/>
        </authorList>
    </citation>
    <scope>NUCLEOTIDE SEQUENCE</scope>
    <source>
        <strain evidence="2">ATCC 34329</strain>
    </source>
</reference>